<dbReference type="PANTHER" id="PTHR42987">
    <property type="entry name" value="PEPTIDASE S49"/>
    <property type="match status" value="1"/>
</dbReference>
<organism evidence="7 8">
    <name type="scientific">Leeia speluncae</name>
    <dbReference type="NCBI Taxonomy" id="2884804"/>
    <lineage>
        <taxon>Bacteria</taxon>
        <taxon>Pseudomonadati</taxon>
        <taxon>Pseudomonadota</taxon>
        <taxon>Betaproteobacteria</taxon>
        <taxon>Neisseriales</taxon>
        <taxon>Leeiaceae</taxon>
        <taxon>Leeia</taxon>
    </lineage>
</organism>
<sequence length="321" mass="34862">MSDSSNQTPNTEPNWERKVLEGLVKDVLKEQRVKRRWGIFFKLVWLGIIGLSILLMIGLFSANEAPETTRPHTALIRLDGVIAANEEANAEAIIKSLQKAFAAPNTKGVILKINSPGGSPVQAGMIHDEILRLRKLNPSIPLYAVVEDMCASGGYYVAVAADKIYVDKASLVGSIGVLMDGFGFTGTMEKLGVERRLITAGENKGFMDPFSPLNDAQQGYAKQMLAQIHQQFIDVVKEGRGNRLKEDPLLFSGLVWNGAKSIEMGLADELGSVGSVSRNVLKAEFIVDYSPRDSFAARLAKQAGVRFGQGVGSLATQQTLQ</sequence>
<evidence type="ECO:0000256" key="2">
    <source>
        <dbReference type="ARBA" id="ARBA00022670"/>
    </source>
</evidence>
<keyword evidence="5" id="KW-0472">Membrane</keyword>
<evidence type="ECO:0000313" key="8">
    <source>
        <dbReference type="Proteomes" id="UP001165395"/>
    </source>
</evidence>
<comment type="similarity">
    <text evidence="1">Belongs to the peptidase S49 family.</text>
</comment>
<proteinExistence type="inferred from homology"/>
<name>A0ABS8D1N2_9NEIS</name>
<dbReference type="SUPFAM" id="SSF52096">
    <property type="entry name" value="ClpP/crotonase"/>
    <property type="match status" value="1"/>
</dbReference>
<dbReference type="InterPro" id="IPR047272">
    <property type="entry name" value="S49_SppA_C"/>
</dbReference>
<dbReference type="PANTHER" id="PTHR42987:SF8">
    <property type="entry name" value="PROTEINASE"/>
    <property type="match status" value="1"/>
</dbReference>
<evidence type="ECO:0000313" key="7">
    <source>
        <dbReference type="EMBL" id="MCB6182114.1"/>
    </source>
</evidence>
<dbReference type="InterPro" id="IPR029045">
    <property type="entry name" value="ClpP/crotonase-like_dom_sf"/>
</dbReference>
<evidence type="ECO:0000256" key="1">
    <source>
        <dbReference type="ARBA" id="ARBA00008683"/>
    </source>
</evidence>
<protein>
    <submittedName>
        <fullName evidence="7">S49 family peptidase</fullName>
    </submittedName>
</protein>
<dbReference type="CDD" id="cd07023">
    <property type="entry name" value="S49_Sppa_N_C"/>
    <property type="match status" value="1"/>
</dbReference>
<dbReference type="RefSeq" id="WP_227177565.1">
    <property type="nucleotide sequence ID" value="NZ_JAJBZT010000001.1"/>
</dbReference>
<gene>
    <name evidence="7" type="ORF">LIN78_00905</name>
</gene>
<reference evidence="7" key="1">
    <citation type="submission" date="2021-10" db="EMBL/GenBank/DDBJ databases">
        <title>The complete genome sequence of Leeia sp. TBRC 13508.</title>
        <authorList>
            <person name="Charoenyingcharoen P."/>
            <person name="Yukphan P."/>
        </authorList>
    </citation>
    <scope>NUCLEOTIDE SEQUENCE</scope>
    <source>
        <strain evidence="7">TBRC 13508</strain>
    </source>
</reference>
<evidence type="ECO:0000256" key="5">
    <source>
        <dbReference type="SAM" id="Phobius"/>
    </source>
</evidence>
<dbReference type="EMBL" id="JAJBZT010000001">
    <property type="protein sequence ID" value="MCB6182114.1"/>
    <property type="molecule type" value="Genomic_DNA"/>
</dbReference>
<evidence type="ECO:0000256" key="3">
    <source>
        <dbReference type="ARBA" id="ARBA00022801"/>
    </source>
</evidence>
<keyword evidence="3" id="KW-0378">Hydrolase</keyword>
<dbReference type="Gene3D" id="3.90.226.10">
    <property type="entry name" value="2-enoyl-CoA Hydratase, Chain A, domain 1"/>
    <property type="match status" value="1"/>
</dbReference>
<keyword evidence="4" id="KW-0720">Serine protease</keyword>
<evidence type="ECO:0000256" key="4">
    <source>
        <dbReference type="ARBA" id="ARBA00022825"/>
    </source>
</evidence>
<evidence type="ECO:0000259" key="6">
    <source>
        <dbReference type="Pfam" id="PF01343"/>
    </source>
</evidence>
<dbReference type="Gene3D" id="6.20.330.10">
    <property type="match status" value="1"/>
</dbReference>
<dbReference type="Pfam" id="PF01343">
    <property type="entry name" value="Peptidase_S49"/>
    <property type="match status" value="1"/>
</dbReference>
<accession>A0ABS8D1N2</accession>
<keyword evidence="8" id="KW-1185">Reference proteome</keyword>
<dbReference type="InterPro" id="IPR002142">
    <property type="entry name" value="Peptidase_S49"/>
</dbReference>
<comment type="caution">
    <text evidence="7">The sequence shown here is derived from an EMBL/GenBank/DDBJ whole genome shotgun (WGS) entry which is preliminary data.</text>
</comment>
<keyword evidence="2" id="KW-0645">Protease</keyword>
<feature type="domain" description="Peptidase S49" evidence="6">
    <location>
        <begin position="138"/>
        <end position="277"/>
    </location>
</feature>
<dbReference type="Proteomes" id="UP001165395">
    <property type="component" value="Unassembled WGS sequence"/>
</dbReference>
<keyword evidence="5" id="KW-0812">Transmembrane</keyword>
<keyword evidence="5" id="KW-1133">Transmembrane helix</keyword>
<feature type="transmembrane region" description="Helical" evidence="5">
    <location>
        <begin position="39"/>
        <end position="60"/>
    </location>
</feature>